<feature type="region of interest" description="Disordered" evidence="2">
    <location>
        <begin position="224"/>
        <end position="286"/>
    </location>
</feature>
<dbReference type="Proteomes" id="UP001497512">
    <property type="component" value="Chromosome 9"/>
</dbReference>
<name>A0ABP0V4P7_9BRYO</name>
<dbReference type="PANTHER" id="PTHR22166">
    <property type="entry name" value="ENDOPLASMIC RETICULUM JUNCTION FORMATION PROTEIN LUNAPARK"/>
    <property type="match status" value="1"/>
</dbReference>
<keyword evidence="6" id="KW-1185">Reference proteome</keyword>
<protein>
    <recommendedName>
        <fullName evidence="4">Lunapark zinc ribbon domain-containing protein</fullName>
    </recommendedName>
</protein>
<feature type="region of interest" description="Disordered" evidence="2">
    <location>
        <begin position="406"/>
        <end position="459"/>
    </location>
</feature>
<dbReference type="InterPro" id="IPR040115">
    <property type="entry name" value="Lnp"/>
</dbReference>
<evidence type="ECO:0000313" key="5">
    <source>
        <dbReference type="EMBL" id="CAK9236968.1"/>
    </source>
</evidence>
<feature type="domain" description="Lunapark zinc ribbon" evidence="4">
    <location>
        <begin position="312"/>
        <end position="362"/>
    </location>
</feature>
<keyword evidence="1" id="KW-0175">Coiled coil</keyword>
<feature type="transmembrane region" description="Helical" evidence="3">
    <location>
        <begin position="89"/>
        <end position="111"/>
    </location>
</feature>
<evidence type="ECO:0000256" key="2">
    <source>
        <dbReference type="SAM" id="MobiDB-lite"/>
    </source>
</evidence>
<keyword evidence="3" id="KW-0472">Membrane</keyword>
<keyword evidence="3" id="KW-0812">Transmembrane</keyword>
<dbReference type="PANTHER" id="PTHR22166:SF12">
    <property type="entry name" value="ENDOPLASMIC RETICULUM JUNCTION FORMATION PROTEIN LUNAPARK"/>
    <property type="match status" value="1"/>
</dbReference>
<dbReference type="InterPro" id="IPR019273">
    <property type="entry name" value="Lunapark_Znf"/>
</dbReference>
<evidence type="ECO:0000313" key="6">
    <source>
        <dbReference type="Proteomes" id="UP001497512"/>
    </source>
</evidence>
<organism evidence="5 6">
    <name type="scientific">Sphagnum troendelagicum</name>
    <dbReference type="NCBI Taxonomy" id="128251"/>
    <lineage>
        <taxon>Eukaryota</taxon>
        <taxon>Viridiplantae</taxon>
        <taxon>Streptophyta</taxon>
        <taxon>Embryophyta</taxon>
        <taxon>Bryophyta</taxon>
        <taxon>Sphagnophytina</taxon>
        <taxon>Sphagnopsida</taxon>
        <taxon>Sphagnales</taxon>
        <taxon>Sphagnaceae</taxon>
        <taxon>Sphagnum</taxon>
    </lineage>
</organism>
<feature type="transmembrane region" description="Helical" evidence="3">
    <location>
        <begin position="123"/>
        <end position="143"/>
    </location>
</feature>
<dbReference type="Pfam" id="PF10058">
    <property type="entry name" value="Zn_ribbon_10"/>
    <property type="match status" value="1"/>
</dbReference>
<dbReference type="EMBL" id="OZ019901">
    <property type="protein sequence ID" value="CAK9236968.1"/>
    <property type="molecule type" value="Genomic_DNA"/>
</dbReference>
<feature type="coiled-coil region" evidence="1">
    <location>
        <begin position="146"/>
        <end position="178"/>
    </location>
</feature>
<evidence type="ECO:0000256" key="1">
    <source>
        <dbReference type="SAM" id="Coils"/>
    </source>
</evidence>
<accession>A0ABP0V4P7</accession>
<gene>
    <name evidence="5" type="ORF">CSSPTR1EN2_LOCUS23368</name>
</gene>
<feature type="region of interest" description="Disordered" evidence="2">
    <location>
        <begin position="1"/>
        <end position="51"/>
    </location>
</feature>
<keyword evidence="3" id="KW-1133">Transmembrane helix</keyword>
<evidence type="ECO:0000259" key="4">
    <source>
        <dbReference type="Pfam" id="PF10058"/>
    </source>
</evidence>
<proteinExistence type="predicted"/>
<reference evidence="5" key="1">
    <citation type="submission" date="2024-02" db="EMBL/GenBank/DDBJ databases">
        <authorList>
            <consortium name="ELIXIR-Norway"/>
            <consortium name="Elixir Norway"/>
        </authorList>
    </citation>
    <scope>NUCLEOTIDE SEQUENCE</scope>
</reference>
<feature type="compositionally biased region" description="Polar residues" evidence="2">
    <location>
        <begin position="450"/>
        <end position="459"/>
    </location>
</feature>
<feature type="compositionally biased region" description="Low complexity" evidence="2">
    <location>
        <begin position="227"/>
        <end position="245"/>
    </location>
</feature>
<feature type="compositionally biased region" description="Gly residues" evidence="2">
    <location>
        <begin position="13"/>
        <end position="24"/>
    </location>
</feature>
<evidence type="ECO:0000256" key="3">
    <source>
        <dbReference type="SAM" id="Phobius"/>
    </source>
</evidence>
<sequence>MVLRRENRVGVSRDGGGGIGGGGVPPAVVATNCSSSEDDDEGGRSFGRVKKGLSSRNNNDFEKKLQHLSKEEVIVHTRLKRRTQNWRKLARALIIYSIVGEALLLGVAILSTRSTDLPWQVRAVRVLPVFALPAVVTLIYSGCASYNRMRERKDHQRLEKLKAERQEKINELKEKTNYYNTQQLIQRYDPDPEAKAAAASILASKLGAESGLKLALAAGLTNKEEMTGTSSGSGTLLGSGSNSWDSGGGKSMGMRNRRPQGRQDSVSKVPMSAIQTVDGPPQNKLQGTQEMWENEQAMESAPPRSKPTYGGWIARLAAMLVGEDPTQCYALICRKCHMHNGLARKEDFQYITYYCPHCYTLNGARQVGDDGIETDRGLDGLSPIPLQLTGMSPVEGGSTHRVVNSAGQRPAASISASGVPLSSPEDPIVEAIGSETEAEESVGDLKAGSIRQTESLQLS</sequence>